<feature type="compositionally biased region" description="Low complexity" evidence="1">
    <location>
        <begin position="267"/>
        <end position="279"/>
    </location>
</feature>
<proteinExistence type="predicted"/>
<feature type="region of interest" description="Disordered" evidence="1">
    <location>
        <begin position="224"/>
        <end position="295"/>
    </location>
</feature>
<dbReference type="AlphaFoldDB" id="A0A7S1WS30"/>
<name>A0A7S1WS30_ALECA</name>
<evidence type="ECO:0000313" key="2">
    <source>
        <dbReference type="EMBL" id="CAD9183494.1"/>
    </source>
</evidence>
<feature type="region of interest" description="Disordered" evidence="1">
    <location>
        <begin position="101"/>
        <end position="129"/>
    </location>
</feature>
<dbReference type="EMBL" id="HBGE01101156">
    <property type="protein sequence ID" value="CAD9183494.1"/>
    <property type="molecule type" value="Transcribed_RNA"/>
</dbReference>
<reference evidence="2" key="1">
    <citation type="submission" date="2021-01" db="EMBL/GenBank/DDBJ databases">
        <authorList>
            <person name="Corre E."/>
            <person name="Pelletier E."/>
            <person name="Niang G."/>
            <person name="Scheremetjew M."/>
            <person name="Finn R."/>
            <person name="Kale V."/>
            <person name="Holt S."/>
            <person name="Cochrane G."/>
            <person name="Meng A."/>
            <person name="Brown T."/>
            <person name="Cohen L."/>
        </authorList>
    </citation>
    <scope>NUCLEOTIDE SEQUENCE</scope>
    <source>
        <strain evidence="2">OF101</strain>
    </source>
</reference>
<evidence type="ECO:0000256" key="1">
    <source>
        <dbReference type="SAM" id="MobiDB-lite"/>
    </source>
</evidence>
<feature type="compositionally biased region" description="Basic and acidic residues" evidence="1">
    <location>
        <begin position="101"/>
        <end position="112"/>
    </location>
</feature>
<accession>A0A7S1WS30</accession>
<sequence length="314" mass="34783">MQDLRPFSRGHSTAIFTPHNFSDAGSSLVTGAAIAQDLTGKLAEEVRRWELMQLVERPLDKPEAAEEPVRQPREDAVAVEALSPDVDDQCRFPDFKLEDTLPKDTLPKPIEGHRRKLSPIKPKPGQLRQQFGTCSTPSLHGDCMSEEKAALESRRAWRLAVHRAVSPPSIYRQYKQAPERDGHDFRPHDEALVEKRSHHRRVMYQNAPSKLPGGHVRVVGGGERKEVTSLGPHGRLTRQDDSPLQMAPKRVPHGHSRSATQLPALGSAPAQKLSAAAALGRTNRRPPKTRQPSGYDVLKKLREGALPGILVPPI</sequence>
<organism evidence="2">
    <name type="scientific">Alexandrium catenella</name>
    <name type="common">Red tide dinoflagellate</name>
    <name type="synonym">Gonyaulax catenella</name>
    <dbReference type="NCBI Taxonomy" id="2925"/>
    <lineage>
        <taxon>Eukaryota</taxon>
        <taxon>Sar</taxon>
        <taxon>Alveolata</taxon>
        <taxon>Dinophyceae</taxon>
        <taxon>Gonyaulacales</taxon>
        <taxon>Pyrocystaceae</taxon>
        <taxon>Alexandrium</taxon>
    </lineage>
</organism>
<gene>
    <name evidence="2" type="ORF">ACAT0790_LOCUS60266</name>
</gene>
<protein>
    <submittedName>
        <fullName evidence="2">Uncharacterized protein</fullName>
    </submittedName>
</protein>